<gene>
    <name evidence="1" type="ORF">DF3PB_2710002</name>
</gene>
<sequence length="61" mass="6523">MLLAVDWAVVPLSAFFTLKEFAGTASPVPVAKRLASSGRALDSLRQLRKEIATPEALSPAR</sequence>
<name>A0A380TF74_9ZZZZ</name>
<evidence type="ECO:0000313" key="1">
    <source>
        <dbReference type="EMBL" id="SUS06353.1"/>
    </source>
</evidence>
<proteinExistence type="predicted"/>
<accession>A0A380TF74</accession>
<dbReference type="EMBL" id="UIDG01000192">
    <property type="protein sequence ID" value="SUS06353.1"/>
    <property type="molecule type" value="Genomic_DNA"/>
</dbReference>
<protein>
    <submittedName>
        <fullName evidence="1">Uncharacterized protein</fullName>
    </submittedName>
</protein>
<organism evidence="1">
    <name type="scientific">metagenome</name>
    <dbReference type="NCBI Taxonomy" id="256318"/>
    <lineage>
        <taxon>unclassified sequences</taxon>
        <taxon>metagenomes</taxon>
    </lineage>
</organism>
<reference evidence="1" key="1">
    <citation type="submission" date="2018-07" db="EMBL/GenBank/DDBJ databases">
        <authorList>
            <person name="Quirk P.G."/>
            <person name="Krulwich T.A."/>
        </authorList>
    </citation>
    <scope>NUCLEOTIDE SEQUENCE</scope>
</reference>
<dbReference type="AlphaFoldDB" id="A0A380TF74"/>